<evidence type="ECO:0000256" key="3">
    <source>
        <dbReference type="ARBA" id="ARBA00004991"/>
    </source>
</evidence>
<dbReference type="GO" id="GO:0046872">
    <property type="term" value="F:metal ion binding"/>
    <property type="evidence" value="ECO:0007669"/>
    <property type="project" value="UniProtKB-KW"/>
</dbReference>
<evidence type="ECO:0000313" key="17">
    <source>
        <dbReference type="Proteomes" id="UP001187531"/>
    </source>
</evidence>
<evidence type="ECO:0000256" key="6">
    <source>
        <dbReference type="ARBA" id="ARBA00022692"/>
    </source>
</evidence>
<accession>A0AA88I340</accession>
<keyword evidence="11 14" id="KW-1133">Transmembrane helix</keyword>
<keyword evidence="6 14" id="KW-0812">Transmembrane</keyword>
<dbReference type="Proteomes" id="UP001187531">
    <property type="component" value="Unassembled WGS sequence"/>
</dbReference>
<evidence type="ECO:0000256" key="4">
    <source>
        <dbReference type="ARBA" id="ARBA00006335"/>
    </source>
</evidence>
<dbReference type="InterPro" id="IPR005135">
    <property type="entry name" value="Endo/exonuclease/phosphatase"/>
</dbReference>
<keyword evidence="12" id="KW-0443">Lipid metabolism</keyword>
<keyword evidence="8" id="KW-0378">Hydrolase</keyword>
<dbReference type="EC" id="3.1.4.12" evidence="5"/>
<protein>
    <recommendedName>
        <fullName evidence="5">sphingomyelin phosphodiesterase</fullName>
        <ecNumber evidence="5">3.1.4.12</ecNumber>
    </recommendedName>
</protein>
<feature type="domain" description="Endonuclease/exonuclease/phosphatase" evidence="15">
    <location>
        <begin position="1"/>
        <end position="246"/>
    </location>
</feature>
<comment type="subcellular location">
    <subcellularLocation>
        <location evidence="1">Membrane</location>
        <topology evidence="1">Multi-pass membrane protein</topology>
    </subcellularLocation>
</comment>
<organism evidence="16 17">
    <name type="scientific">Artemia franciscana</name>
    <name type="common">Brine shrimp</name>
    <name type="synonym">Artemia sanfranciscana</name>
    <dbReference type="NCBI Taxonomy" id="6661"/>
    <lineage>
        <taxon>Eukaryota</taxon>
        <taxon>Metazoa</taxon>
        <taxon>Ecdysozoa</taxon>
        <taxon>Arthropoda</taxon>
        <taxon>Crustacea</taxon>
        <taxon>Branchiopoda</taxon>
        <taxon>Anostraca</taxon>
        <taxon>Artemiidae</taxon>
        <taxon>Artemia</taxon>
    </lineage>
</organism>
<dbReference type="GO" id="GO:0016020">
    <property type="term" value="C:membrane"/>
    <property type="evidence" value="ECO:0007669"/>
    <property type="project" value="UniProtKB-SubCell"/>
</dbReference>
<dbReference type="AlphaFoldDB" id="A0AA88I340"/>
<keyword evidence="7" id="KW-0479">Metal-binding</keyword>
<dbReference type="GO" id="GO:0006665">
    <property type="term" value="P:sphingolipid metabolic process"/>
    <property type="evidence" value="ECO:0007669"/>
    <property type="project" value="UniProtKB-KW"/>
</dbReference>
<evidence type="ECO:0000256" key="5">
    <source>
        <dbReference type="ARBA" id="ARBA00012369"/>
    </source>
</evidence>
<keyword evidence="9" id="KW-0460">Magnesium</keyword>
<proteinExistence type="inferred from homology"/>
<dbReference type="InterPro" id="IPR036691">
    <property type="entry name" value="Endo/exonu/phosph_ase_sf"/>
</dbReference>
<comment type="pathway">
    <text evidence="2">Lipid metabolism; sphingolipid metabolism.</text>
</comment>
<evidence type="ECO:0000256" key="2">
    <source>
        <dbReference type="ARBA" id="ARBA00004760"/>
    </source>
</evidence>
<evidence type="ECO:0000256" key="11">
    <source>
        <dbReference type="ARBA" id="ARBA00022989"/>
    </source>
</evidence>
<comment type="pathway">
    <text evidence="3">Sphingolipid metabolism.</text>
</comment>
<reference evidence="16" key="1">
    <citation type="submission" date="2023-07" db="EMBL/GenBank/DDBJ databases">
        <title>Chromosome-level genome assembly of Artemia franciscana.</title>
        <authorList>
            <person name="Jo E."/>
        </authorList>
    </citation>
    <scope>NUCLEOTIDE SEQUENCE</scope>
    <source>
        <tissue evidence="16">Whole body</tissue>
    </source>
</reference>
<dbReference type="PANTHER" id="PTHR16320">
    <property type="entry name" value="SPHINGOMYELINASE FAMILY MEMBER"/>
    <property type="match status" value="1"/>
</dbReference>
<keyword evidence="10" id="KW-0746">Sphingolipid metabolism</keyword>
<evidence type="ECO:0000313" key="16">
    <source>
        <dbReference type="EMBL" id="KAK2720243.1"/>
    </source>
</evidence>
<keyword evidence="17" id="KW-1185">Reference proteome</keyword>
<name>A0AA88I340_ARTSF</name>
<evidence type="ECO:0000256" key="14">
    <source>
        <dbReference type="SAM" id="Phobius"/>
    </source>
</evidence>
<evidence type="ECO:0000256" key="1">
    <source>
        <dbReference type="ARBA" id="ARBA00004141"/>
    </source>
</evidence>
<evidence type="ECO:0000259" key="15">
    <source>
        <dbReference type="Pfam" id="PF03372"/>
    </source>
</evidence>
<dbReference type="Pfam" id="PF03372">
    <property type="entry name" value="Exo_endo_phos"/>
    <property type="match status" value="1"/>
</dbReference>
<evidence type="ECO:0000256" key="7">
    <source>
        <dbReference type="ARBA" id="ARBA00022723"/>
    </source>
</evidence>
<dbReference type="Gene3D" id="3.60.10.10">
    <property type="entry name" value="Endonuclease/exonuclease/phosphatase"/>
    <property type="match status" value="1"/>
</dbReference>
<dbReference type="SUPFAM" id="SSF56219">
    <property type="entry name" value="DNase I-like"/>
    <property type="match status" value="1"/>
</dbReference>
<keyword evidence="13 14" id="KW-0472">Membrane</keyword>
<comment type="similarity">
    <text evidence="4">Belongs to the neutral sphingomyelinase family.</text>
</comment>
<dbReference type="EMBL" id="JAVRJZ010000007">
    <property type="protein sequence ID" value="KAK2720243.1"/>
    <property type="molecule type" value="Genomic_DNA"/>
</dbReference>
<dbReference type="EMBL" id="JAVRJZ010000007">
    <property type="protein sequence ID" value="KAK2720242.1"/>
    <property type="molecule type" value="Genomic_DNA"/>
</dbReference>
<gene>
    <name evidence="16" type="ORF">QYM36_004204</name>
</gene>
<dbReference type="InterPro" id="IPR038772">
    <property type="entry name" value="Sph/SMPD2-like"/>
</dbReference>
<evidence type="ECO:0000256" key="10">
    <source>
        <dbReference type="ARBA" id="ARBA00022919"/>
    </source>
</evidence>
<feature type="transmembrane region" description="Helical" evidence="14">
    <location>
        <begin position="326"/>
        <end position="345"/>
    </location>
</feature>
<evidence type="ECO:0000256" key="8">
    <source>
        <dbReference type="ARBA" id="ARBA00022801"/>
    </source>
</evidence>
<evidence type="ECO:0000256" key="13">
    <source>
        <dbReference type="ARBA" id="ARBA00023136"/>
    </source>
</evidence>
<comment type="caution">
    <text evidence="16">The sequence shown here is derived from an EMBL/GenBank/DDBJ whole genome shotgun (WGS) entry which is preliminary data.</text>
</comment>
<sequence>MQAIAEEISSGKYDLVLLQEVWVKKDFESIRVVASSVLPYSLYFHSGVIGSGLCVLSKFKIIDSFYHQWVVNGYFHKIHHGDWFGGKGVGYCKVVTNEGIKINVYTAHLHAEYDTNHDEYLAHRFLQAFDTSQLIRHTRHSGDITILGGDLNTEPGSGAYRMLIHNTNLNDAFVSKHGTRPDYLGCTNETLENSYTPRQLRRQNHPGKRIDYIMFSSSNAYNMSTLECKNPLPSCVPGQGFSYSDHEAVSTTFEISLSMTDESRVVNLAERSRVLHDGLKVCQKALEKLEYRGSAYFICFLASTVLSIFLFIFVTMPMFISSICHSLLWLVSLFFLYMATVWNMMERNGILSGFDGLEVNIRSLEET</sequence>
<dbReference type="GO" id="GO:0004767">
    <property type="term" value="F:sphingomyelin phosphodiesterase activity"/>
    <property type="evidence" value="ECO:0007669"/>
    <property type="project" value="UniProtKB-EC"/>
</dbReference>
<evidence type="ECO:0000256" key="12">
    <source>
        <dbReference type="ARBA" id="ARBA00023098"/>
    </source>
</evidence>
<evidence type="ECO:0000256" key="9">
    <source>
        <dbReference type="ARBA" id="ARBA00022842"/>
    </source>
</evidence>
<feature type="transmembrane region" description="Helical" evidence="14">
    <location>
        <begin position="295"/>
        <end position="320"/>
    </location>
</feature>
<dbReference type="PANTHER" id="PTHR16320:SF24">
    <property type="entry name" value="PHOSPHODIESTERASE, PUTATIVE-RELATED"/>
    <property type="match status" value="1"/>
</dbReference>
<dbReference type="EMBL" id="JAVRJZ010000007">
    <property type="protein sequence ID" value="KAK2720238.1"/>
    <property type="molecule type" value="Genomic_DNA"/>
</dbReference>